<comment type="caution">
    <text evidence="1">The sequence shown here is derived from an EMBL/GenBank/DDBJ whole genome shotgun (WGS) entry which is preliminary data.</text>
</comment>
<reference evidence="1 2" key="1">
    <citation type="submission" date="2020-07" db="EMBL/GenBank/DDBJ databases">
        <title>Sequencing the genomes of 1000 actinobacteria strains.</title>
        <authorList>
            <person name="Klenk H.-P."/>
        </authorList>
    </citation>
    <scope>NUCLEOTIDE SEQUENCE [LARGE SCALE GENOMIC DNA]</scope>
    <source>
        <strain evidence="1 2">LI1</strain>
    </source>
</reference>
<accession>A0A7Z0ECQ0</accession>
<sequence length="79" mass="8661">MSAEKTKRLLAEYGQAIRGDWGSIDGRQVQGDLATIAYSIDTYGDEPSRGERMGLCLCTEGRGHWSGWCDEKCKTGGTE</sequence>
<gene>
    <name evidence="1" type="ORF">HNR05_000976</name>
</gene>
<proteinExistence type="predicted"/>
<dbReference type="RefSeq" id="WP_179577986.1">
    <property type="nucleotide sequence ID" value="NZ_JACCFM010000001.1"/>
</dbReference>
<evidence type="ECO:0000313" key="2">
    <source>
        <dbReference type="Proteomes" id="UP000537260"/>
    </source>
</evidence>
<name>A0A7Z0ECQ0_9MICO</name>
<keyword evidence="2" id="KW-1185">Reference proteome</keyword>
<dbReference type="Proteomes" id="UP000537260">
    <property type="component" value="Unassembled WGS sequence"/>
</dbReference>
<organism evidence="1 2">
    <name type="scientific">Glaciibacter psychrotolerans</name>
    <dbReference type="NCBI Taxonomy" id="670054"/>
    <lineage>
        <taxon>Bacteria</taxon>
        <taxon>Bacillati</taxon>
        <taxon>Actinomycetota</taxon>
        <taxon>Actinomycetes</taxon>
        <taxon>Micrococcales</taxon>
        <taxon>Microbacteriaceae</taxon>
        <taxon>Glaciibacter</taxon>
    </lineage>
</organism>
<evidence type="ECO:0000313" key="1">
    <source>
        <dbReference type="EMBL" id="NYJ19185.1"/>
    </source>
</evidence>
<dbReference type="EMBL" id="JACCFM010000001">
    <property type="protein sequence ID" value="NYJ19185.1"/>
    <property type="molecule type" value="Genomic_DNA"/>
</dbReference>
<protein>
    <submittedName>
        <fullName evidence="1">Uncharacterized protein</fullName>
    </submittedName>
</protein>
<dbReference type="AlphaFoldDB" id="A0A7Z0ECQ0"/>